<keyword evidence="2" id="KW-0805">Transcription regulation</keyword>
<name>A0A6N2UQP7_9FIRM</name>
<dbReference type="InterPro" id="IPR036388">
    <property type="entry name" value="WH-like_DNA-bd_sf"/>
</dbReference>
<feature type="coiled-coil region" evidence="5">
    <location>
        <begin position="99"/>
        <end position="126"/>
    </location>
</feature>
<dbReference type="InterPro" id="IPR001367">
    <property type="entry name" value="Fe_dep_repressor"/>
</dbReference>
<protein>
    <submittedName>
        <fullName evidence="7">Transcriptional regulator MntR</fullName>
    </submittedName>
</protein>
<reference evidence="7" key="1">
    <citation type="submission" date="2019-11" db="EMBL/GenBank/DDBJ databases">
        <authorList>
            <person name="Feng L."/>
        </authorList>
    </citation>
    <scope>NUCLEOTIDE SEQUENCE</scope>
    <source>
        <strain evidence="7">AcaccaeLFYP115</strain>
    </source>
</reference>
<dbReference type="InterPro" id="IPR022687">
    <property type="entry name" value="HTH_DTXR"/>
</dbReference>
<gene>
    <name evidence="7" type="primary">mntR_3</name>
    <name evidence="7" type="ORF">ACLFYP115_01977</name>
</gene>
<dbReference type="InterPro" id="IPR022689">
    <property type="entry name" value="Iron_dep_repressor"/>
</dbReference>
<dbReference type="PANTHER" id="PTHR33238">
    <property type="entry name" value="IRON (METAL) DEPENDENT REPRESSOR, DTXR FAMILY"/>
    <property type="match status" value="1"/>
</dbReference>
<dbReference type="Gene3D" id="1.10.10.10">
    <property type="entry name" value="Winged helix-like DNA-binding domain superfamily/Winged helix DNA-binding domain"/>
    <property type="match status" value="1"/>
</dbReference>
<dbReference type="SUPFAM" id="SSF47979">
    <property type="entry name" value="Iron-dependent repressor protein, dimerization domain"/>
    <property type="match status" value="1"/>
</dbReference>
<evidence type="ECO:0000256" key="3">
    <source>
        <dbReference type="ARBA" id="ARBA00023125"/>
    </source>
</evidence>
<organism evidence="7">
    <name type="scientific">Anaerostipes caccae</name>
    <dbReference type="NCBI Taxonomy" id="105841"/>
    <lineage>
        <taxon>Bacteria</taxon>
        <taxon>Bacillati</taxon>
        <taxon>Bacillota</taxon>
        <taxon>Clostridia</taxon>
        <taxon>Lachnospirales</taxon>
        <taxon>Lachnospiraceae</taxon>
        <taxon>Anaerostipes</taxon>
    </lineage>
</organism>
<dbReference type="GO" id="GO:0046983">
    <property type="term" value="F:protein dimerization activity"/>
    <property type="evidence" value="ECO:0007669"/>
    <property type="project" value="InterPro"/>
</dbReference>
<dbReference type="PROSITE" id="PS50944">
    <property type="entry name" value="HTH_DTXR"/>
    <property type="match status" value="1"/>
</dbReference>
<dbReference type="SMART" id="SM00529">
    <property type="entry name" value="HTH_DTXR"/>
    <property type="match status" value="1"/>
</dbReference>
<accession>A0A6N2UQP7</accession>
<dbReference type="GO" id="GO:0003677">
    <property type="term" value="F:DNA binding"/>
    <property type="evidence" value="ECO:0007669"/>
    <property type="project" value="UniProtKB-KW"/>
</dbReference>
<dbReference type="InterPro" id="IPR036421">
    <property type="entry name" value="Fe_dep_repressor_sf"/>
</dbReference>
<proteinExistence type="inferred from homology"/>
<dbReference type="InterPro" id="IPR036390">
    <property type="entry name" value="WH_DNA-bd_sf"/>
</dbReference>
<dbReference type="Gene3D" id="1.10.60.10">
    <property type="entry name" value="Iron dependent repressor, metal binding and dimerisation domain"/>
    <property type="match status" value="1"/>
</dbReference>
<evidence type="ECO:0000256" key="4">
    <source>
        <dbReference type="ARBA" id="ARBA00023163"/>
    </source>
</evidence>
<dbReference type="AlphaFoldDB" id="A0A6N2UQP7"/>
<dbReference type="InterPro" id="IPR050536">
    <property type="entry name" value="DtxR_MntR_Metal-Reg"/>
</dbReference>
<evidence type="ECO:0000313" key="7">
    <source>
        <dbReference type="EMBL" id="VYT19132.1"/>
    </source>
</evidence>
<evidence type="ECO:0000256" key="1">
    <source>
        <dbReference type="ARBA" id="ARBA00007871"/>
    </source>
</evidence>
<evidence type="ECO:0000259" key="6">
    <source>
        <dbReference type="PROSITE" id="PS50944"/>
    </source>
</evidence>
<feature type="domain" description="HTH dtxR-type" evidence="6">
    <location>
        <begin position="21"/>
        <end position="82"/>
    </location>
</feature>
<dbReference type="Pfam" id="PF01325">
    <property type="entry name" value="Fe_dep_repress"/>
    <property type="match status" value="1"/>
</dbReference>
<dbReference type="GO" id="GO:0046914">
    <property type="term" value="F:transition metal ion binding"/>
    <property type="evidence" value="ECO:0007669"/>
    <property type="project" value="InterPro"/>
</dbReference>
<sequence>MEKREGFYTLKGYQNGEAHNMTASMEDYLEMICRLLLTEEVVRVNQLAHMLHVKPSSASKMVKNLKDLGYLLSEKYGYIRLTDKGRKAGDYLLFRHDILNRFLCMINESEDELEQVEKIEHFINEKTIYNIENFLKIHEKEKRQNKGPAV</sequence>
<evidence type="ECO:0000256" key="2">
    <source>
        <dbReference type="ARBA" id="ARBA00023015"/>
    </source>
</evidence>
<dbReference type="EMBL" id="CACRSQ010000006">
    <property type="protein sequence ID" value="VYT19132.1"/>
    <property type="molecule type" value="Genomic_DNA"/>
</dbReference>
<dbReference type="GO" id="GO:0003700">
    <property type="term" value="F:DNA-binding transcription factor activity"/>
    <property type="evidence" value="ECO:0007669"/>
    <property type="project" value="InterPro"/>
</dbReference>
<dbReference type="RefSeq" id="WP_156340617.1">
    <property type="nucleotide sequence ID" value="NZ_CACRSQ010000006.1"/>
</dbReference>
<keyword evidence="5" id="KW-0175">Coiled coil</keyword>
<keyword evidence="4" id="KW-0804">Transcription</keyword>
<evidence type="ECO:0000256" key="5">
    <source>
        <dbReference type="SAM" id="Coils"/>
    </source>
</evidence>
<dbReference type="PANTHER" id="PTHR33238:SF7">
    <property type="entry name" value="IRON-DEPENDENT TRANSCRIPTIONAL REGULATOR"/>
    <property type="match status" value="1"/>
</dbReference>
<keyword evidence="3" id="KW-0238">DNA-binding</keyword>
<dbReference type="Pfam" id="PF02742">
    <property type="entry name" value="Fe_dep_repr_C"/>
    <property type="match status" value="1"/>
</dbReference>
<dbReference type="SUPFAM" id="SSF46785">
    <property type="entry name" value="Winged helix' DNA-binding domain"/>
    <property type="match status" value="1"/>
</dbReference>
<comment type="similarity">
    <text evidence="1">Belongs to the DtxR/MntR family.</text>
</comment>